<feature type="compositionally biased region" description="Basic and acidic residues" evidence="1">
    <location>
        <begin position="90"/>
        <end position="100"/>
    </location>
</feature>
<dbReference type="PANTHER" id="PTHR46284">
    <property type="entry name" value="PROTEIN KINESIN LIGHT CHAIN-RELATED 3"/>
    <property type="match status" value="1"/>
</dbReference>
<dbReference type="InterPro" id="IPR019734">
    <property type="entry name" value="TPR_rpt"/>
</dbReference>
<keyword evidence="3" id="KW-1185">Reference proteome</keyword>
<protein>
    <recommendedName>
        <fullName evidence="4">MalT-like TPR region domain-containing protein</fullName>
    </recommendedName>
</protein>
<dbReference type="AlphaFoldDB" id="A0A8T0J244"/>
<dbReference type="Pfam" id="PF13374">
    <property type="entry name" value="TPR_10"/>
    <property type="match status" value="1"/>
</dbReference>
<dbReference type="Gene3D" id="1.25.40.10">
    <property type="entry name" value="Tetratricopeptide repeat domain"/>
    <property type="match status" value="3"/>
</dbReference>
<name>A0A8T0J244_CERPU</name>
<accession>A0A8T0J244</accession>
<dbReference type="SUPFAM" id="SSF48452">
    <property type="entry name" value="TPR-like"/>
    <property type="match status" value="3"/>
</dbReference>
<dbReference type="EMBL" id="CM026422">
    <property type="protein sequence ID" value="KAG0588733.1"/>
    <property type="molecule type" value="Genomic_DNA"/>
</dbReference>
<dbReference type="SMART" id="SM00028">
    <property type="entry name" value="TPR"/>
    <property type="match status" value="10"/>
</dbReference>
<proteinExistence type="predicted"/>
<reference evidence="2" key="1">
    <citation type="submission" date="2020-06" db="EMBL/GenBank/DDBJ databases">
        <title>WGS assembly of Ceratodon purpureus strain R40.</title>
        <authorList>
            <person name="Carey S.B."/>
            <person name="Jenkins J."/>
            <person name="Shu S."/>
            <person name="Lovell J.T."/>
            <person name="Sreedasyam A."/>
            <person name="Maumus F."/>
            <person name="Tiley G.P."/>
            <person name="Fernandez-Pozo N."/>
            <person name="Barry K."/>
            <person name="Chen C."/>
            <person name="Wang M."/>
            <person name="Lipzen A."/>
            <person name="Daum C."/>
            <person name="Saski C.A."/>
            <person name="Payton A.C."/>
            <person name="Mcbreen J.C."/>
            <person name="Conrad R.E."/>
            <person name="Kollar L.M."/>
            <person name="Olsson S."/>
            <person name="Huttunen S."/>
            <person name="Landis J.B."/>
            <person name="Wickett N.J."/>
            <person name="Johnson M.G."/>
            <person name="Rensing S.A."/>
            <person name="Grimwood J."/>
            <person name="Schmutz J."/>
            <person name="Mcdaniel S.F."/>
        </authorList>
    </citation>
    <scope>NUCLEOTIDE SEQUENCE</scope>
    <source>
        <strain evidence="2">R40</strain>
    </source>
</reference>
<evidence type="ECO:0008006" key="4">
    <source>
        <dbReference type="Google" id="ProtNLM"/>
    </source>
</evidence>
<evidence type="ECO:0000313" key="2">
    <source>
        <dbReference type="EMBL" id="KAG0588733.1"/>
    </source>
</evidence>
<comment type="caution">
    <text evidence="2">The sequence shown here is derived from an EMBL/GenBank/DDBJ whole genome shotgun (WGS) entry which is preliminary data.</text>
</comment>
<feature type="compositionally biased region" description="Polar residues" evidence="1">
    <location>
        <begin position="203"/>
        <end position="215"/>
    </location>
</feature>
<gene>
    <name evidence="2" type="ORF">KC19_2G265000</name>
</gene>
<feature type="compositionally biased region" description="Basic and acidic residues" evidence="1">
    <location>
        <begin position="107"/>
        <end position="119"/>
    </location>
</feature>
<evidence type="ECO:0000256" key="1">
    <source>
        <dbReference type="SAM" id="MobiDB-lite"/>
    </source>
</evidence>
<dbReference type="PANTHER" id="PTHR46284:SF5">
    <property type="entry name" value="PROTEIN KINESIN LIGHT CHAIN-RELATED 3"/>
    <property type="match status" value="1"/>
</dbReference>
<sequence length="762" mass="82863">MVMEPSSPSVLPARNESRPAIAARDSKNANPSSSIKVLKPTPKPAVVKRSPDLAPKAGPPSQAKAEPARRSVTKLPQHASGKAQSSGADGPRKSTTEKPRRTSTLDSRNKEKQEMEALVRKLSTPNLGAHRPPAVQVPEKAAAKTVVAKVDDKPSEAKPLPAQSEPKELAPPQESVSPRLEAPTNLESQSPTQEAPAARKSRNTTPVRRPSNASDAESEDVSTHVPLTPSRIMPLMPVSAIDAMMNDESQGSNAHLGPYLIKLTKLYSMEEDQSKAIDYGIRAVRFYEKQTDNGQPSLEFIASLQILAALYGRLGNFDEAIPLLERSVVIPVTGESEDHALAKFSGHMQLGDSFNLLGKQSAALDSYHRALRVQKAMLGDLDPRVGETCHYIAEAHLQALDFDKAEALCDHAISIHKEHGEEGSLEEAADRRLLALVLSAKGDHEKALENLMLASTTLQANSLELDAAAVNLSIGDELLSLGRDSESVTAYQKAILMFKALKGDNHTLVAGCYVSLAELYMKTNKLREAKSFCENALHIYGKQGSGHNPNDVASGLADVAAVYEQMNEKDTAILLLQRALTIQESLPGQQAAMGGIEAQMGLLYYMMEKFGPALDAFKSATCKLRDGGLEKTPLLGMLLNQMGITCVELGDIEQAAELFENSRSILEDTYGPSHLDTLDVCTNLAGSYDALGRLDEATQLLEDVLQAKEEKLGTVHPDVHDDRERLQELLKDVGRTYTPKSRRLEELLLTARKENRKSEKEE</sequence>
<dbReference type="InterPro" id="IPR011990">
    <property type="entry name" value="TPR-like_helical_dom_sf"/>
</dbReference>
<dbReference type="Pfam" id="PF13424">
    <property type="entry name" value="TPR_12"/>
    <property type="match status" value="1"/>
</dbReference>
<dbReference type="Proteomes" id="UP000822688">
    <property type="component" value="Chromosome 2"/>
</dbReference>
<organism evidence="2 3">
    <name type="scientific">Ceratodon purpureus</name>
    <name type="common">Fire moss</name>
    <name type="synonym">Dicranum purpureum</name>
    <dbReference type="NCBI Taxonomy" id="3225"/>
    <lineage>
        <taxon>Eukaryota</taxon>
        <taxon>Viridiplantae</taxon>
        <taxon>Streptophyta</taxon>
        <taxon>Embryophyta</taxon>
        <taxon>Bryophyta</taxon>
        <taxon>Bryophytina</taxon>
        <taxon>Bryopsida</taxon>
        <taxon>Dicranidae</taxon>
        <taxon>Pseudoditrichales</taxon>
        <taxon>Ditrichaceae</taxon>
        <taxon>Ceratodon</taxon>
    </lineage>
</organism>
<feature type="region of interest" description="Disordered" evidence="1">
    <location>
        <begin position="1"/>
        <end position="228"/>
    </location>
</feature>
<evidence type="ECO:0000313" key="3">
    <source>
        <dbReference type="Proteomes" id="UP000822688"/>
    </source>
</evidence>